<feature type="region of interest" description="Disordered" evidence="1">
    <location>
        <begin position="153"/>
        <end position="175"/>
    </location>
</feature>
<organism evidence="2 3">
    <name type="scientific">Ectocarpus siliculosus</name>
    <name type="common">Brown alga</name>
    <name type="synonym">Conferva siliculosa</name>
    <dbReference type="NCBI Taxonomy" id="2880"/>
    <lineage>
        <taxon>Eukaryota</taxon>
        <taxon>Sar</taxon>
        <taxon>Stramenopiles</taxon>
        <taxon>Ochrophyta</taxon>
        <taxon>PX clade</taxon>
        <taxon>Phaeophyceae</taxon>
        <taxon>Ectocarpales</taxon>
        <taxon>Ectocarpaceae</taxon>
        <taxon>Ectocarpus</taxon>
    </lineage>
</organism>
<feature type="region of interest" description="Disordered" evidence="1">
    <location>
        <begin position="413"/>
        <end position="437"/>
    </location>
</feature>
<name>D8LGN0_ECTSI</name>
<proteinExistence type="predicted"/>
<feature type="region of interest" description="Disordered" evidence="1">
    <location>
        <begin position="639"/>
        <end position="709"/>
    </location>
</feature>
<feature type="region of interest" description="Disordered" evidence="1">
    <location>
        <begin position="271"/>
        <end position="378"/>
    </location>
</feature>
<dbReference type="OrthoDB" id="10437772at2759"/>
<sequence>MSENGFPYGSMTHPDGQQNPPPQRAPPGDGASGGGGSGSGSAQPMIFQEVAGRGAAFTSISDPAGVMLQQHQIQLAAATPPAASAAAAAAAAAVGVPTAVLHGGVHIPPLPNALLSGNGGSNGIGGMNPDLGEHVFPAHQLFHAAAAAAAAAAGDGGGGGTGGMPGPGKSAASTISEGVASAVTGGWFISEPGAGGEPGAAGVGDPVVIPVSLTPQELAARKEMISAETRKQLGVLQDLRAKHAGKRGRYNSADQRVKDDAERAMADLRVNIMPHERQAMSKPVADGGAKSGKKRKKSSNGKASRAGEAACGDPYLANGSGSAMGGCWEDEEEDKEDDDDDNDDDGDGEGEGEEGEGEDEGGTGDRSRDSATIPPHAKKRLQQIKLLCKRGYLSRAYSCVFYPKGPSASEVKAGAGAGGGARASPVGEAKGSGGGGGGGGLPAPVIYVEAPHMYYQGKVPKMPPCPRHGWQPEGEVESKGWTKGRRVSGVLEDAFLLGTKHVCKLCKQNRLALEESLMACPPAADDAERRRRKEILRKSSYVFRSYDPEVSRMYAQRYPWMASQTSSFVFTKKKAMTHELALLLRQMQGPGAPSAKSPRTAAEREIQVRQAIERVRQAQVALAAEIDAEHRAAMPALFQPAQVPPPPLPAAPAPAAPVGPGPVAPPPSPLPPTTGESSSGGKGDGDGGGSGGRRARKGVGHLAVAGAVS</sequence>
<feature type="compositionally biased region" description="Gly residues" evidence="1">
    <location>
        <begin position="678"/>
        <end position="692"/>
    </location>
</feature>
<dbReference type="InParanoid" id="D8LGN0"/>
<feature type="compositionally biased region" description="Acidic residues" evidence="1">
    <location>
        <begin position="328"/>
        <end position="362"/>
    </location>
</feature>
<dbReference type="EMBL" id="FN649729">
    <property type="protein sequence ID" value="CBN75772.1"/>
    <property type="molecule type" value="Genomic_DNA"/>
</dbReference>
<evidence type="ECO:0000256" key="1">
    <source>
        <dbReference type="SAM" id="MobiDB-lite"/>
    </source>
</evidence>
<dbReference type="Proteomes" id="UP000002630">
    <property type="component" value="Linkage Group LG04"/>
</dbReference>
<reference evidence="2 3" key="1">
    <citation type="journal article" date="2010" name="Nature">
        <title>The Ectocarpus genome and the independent evolution of multicellularity in brown algae.</title>
        <authorList>
            <person name="Cock J.M."/>
            <person name="Sterck L."/>
            <person name="Rouze P."/>
            <person name="Scornet D."/>
            <person name="Allen A.E."/>
            <person name="Amoutzias G."/>
            <person name="Anthouard V."/>
            <person name="Artiguenave F."/>
            <person name="Aury J.M."/>
            <person name="Badger J.H."/>
            <person name="Beszteri B."/>
            <person name="Billiau K."/>
            <person name="Bonnet E."/>
            <person name="Bothwell J.H."/>
            <person name="Bowler C."/>
            <person name="Boyen C."/>
            <person name="Brownlee C."/>
            <person name="Carrano C.J."/>
            <person name="Charrier B."/>
            <person name="Cho G.Y."/>
            <person name="Coelho S.M."/>
            <person name="Collen J."/>
            <person name="Corre E."/>
            <person name="Da Silva C."/>
            <person name="Delage L."/>
            <person name="Delaroque N."/>
            <person name="Dittami S.M."/>
            <person name="Doulbeau S."/>
            <person name="Elias M."/>
            <person name="Farnham G."/>
            <person name="Gachon C.M."/>
            <person name="Gschloessl B."/>
            <person name="Heesch S."/>
            <person name="Jabbari K."/>
            <person name="Jubin C."/>
            <person name="Kawai H."/>
            <person name="Kimura K."/>
            <person name="Kloareg B."/>
            <person name="Kupper F.C."/>
            <person name="Lang D."/>
            <person name="Le Bail A."/>
            <person name="Leblanc C."/>
            <person name="Lerouge P."/>
            <person name="Lohr M."/>
            <person name="Lopez P.J."/>
            <person name="Martens C."/>
            <person name="Maumus F."/>
            <person name="Michel G."/>
            <person name="Miranda-Saavedra D."/>
            <person name="Morales J."/>
            <person name="Moreau H."/>
            <person name="Motomura T."/>
            <person name="Nagasato C."/>
            <person name="Napoli C.A."/>
            <person name="Nelson D.R."/>
            <person name="Nyvall-Collen P."/>
            <person name="Peters A.F."/>
            <person name="Pommier C."/>
            <person name="Potin P."/>
            <person name="Poulain J."/>
            <person name="Quesneville H."/>
            <person name="Read B."/>
            <person name="Rensing S.A."/>
            <person name="Ritter A."/>
            <person name="Rousvoal S."/>
            <person name="Samanta M."/>
            <person name="Samson G."/>
            <person name="Schroeder D.C."/>
            <person name="Segurens B."/>
            <person name="Strittmatter M."/>
            <person name="Tonon T."/>
            <person name="Tregear J.W."/>
            <person name="Valentin K."/>
            <person name="von Dassow P."/>
            <person name="Yamagishi T."/>
            <person name="Van de Peer Y."/>
            <person name="Wincker P."/>
        </authorList>
    </citation>
    <scope>NUCLEOTIDE SEQUENCE [LARGE SCALE GENOMIC DNA]</scope>
    <source>
        <strain evidence="3">Ec32 / CCAP1310/4</strain>
    </source>
</reference>
<dbReference type="AlphaFoldDB" id="D8LGN0"/>
<feature type="compositionally biased region" description="Gly residues" evidence="1">
    <location>
        <begin position="30"/>
        <end position="39"/>
    </location>
</feature>
<feature type="compositionally biased region" description="Gly residues" evidence="1">
    <location>
        <begin position="154"/>
        <end position="166"/>
    </location>
</feature>
<feature type="compositionally biased region" description="Pro residues" evidence="1">
    <location>
        <begin position="642"/>
        <end position="672"/>
    </location>
</feature>
<accession>D8LGN0</accession>
<protein>
    <submittedName>
        <fullName evidence="2">Uncharacterized protein</fullName>
    </submittedName>
</protein>
<gene>
    <name evidence="2" type="ORF">Esi_0174_0041</name>
</gene>
<evidence type="ECO:0000313" key="3">
    <source>
        <dbReference type="Proteomes" id="UP000002630"/>
    </source>
</evidence>
<keyword evidence="3" id="KW-1185">Reference proteome</keyword>
<dbReference type="EMBL" id="FN648244">
    <property type="protein sequence ID" value="CBN75772.1"/>
    <property type="molecule type" value="Genomic_DNA"/>
</dbReference>
<feature type="region of interest" description="Disordered" evidence="1">
    <location>
        <begin position="1"/>
        <end position="44"/>
    </location>
</feature>
<evidence type="ECO:0000313" key="2">
    <source>
        <dbReference type="EMBL" id="CBN75772.1"/>
    </source>
</evidence>